<gene>
    <name evidence="11" type="ORF">ABVK25_010814</name>
</gene>
<feature type="region of interest" description="Disordered" evidence="9">
    <location>
        <begin position="956"/>
        <end position="990"/>
    </location>
</feature>
<evidence type="ECO:0000256" key="8">
    <source>
        <dbReference type="SAM" id="Coils"/>
    </source>
</evidence>
<organism evidence="11 12">
    <name type="scientific">Lepraria finkii</name>
    <dbReference type="NCBI Taxonomy" id="1340010"/>
    <lineage>
        <taxon>Eukaryota</taxon>
        <taxon>Fungi</taxon>
        <taxon>Dikarya</taxon>
        <taxon>Ascomycota</taxon>
        <taxon>Pezizomycotina</taxon>
        <taxon>Lecanoromycetes</taxon>
        <taxon>OSLEUM clade</taxon>
        <taxon>Lecanoromycetidae</taxon>
        <taxon>Lecanorales</taxon>
        <taxon>Lecanorineae</taxon>
        <taxon>Stereocaulaceae</taxon>
        <taxon>Lepraria</taxon>
    </lineage>
</organism>
<dbReference type="Gene3D" id="3.40.1090.10">
    <property type="entry name" value="Cytosolic phospholipase A2 catalytic domain"/>
    <property type="match status" value="1"/>
</dbReference>
<evidence type="ECO:0000259" key="10">
    <source>
        <dbReference type="PROSITE" id="PS51635"/>
    </source>
</evidence>
<evidence type="ECO:0000256" key="1">
    <source>
        <dbReference type="ARBA" id="ARBA00022723"/>
    </source>
</evidence>
<keyword evidence="12" id="KW-1185">Reference proteome</keyword>
<dbReference type="InterPro" id="IPR016035">
    <property type="entry name" value="Acyl_Trfase/lysoPLipase"/>
</dbReference>
<feature type="short sequence motif" description="GXGXXG" evidence="7">
    <location>
        <begin position="485"/>
        <end position="490"/>
    </location>
</feature>
<dbReference type="PANTHER" id="PTHR24185">
    <property type="entry name" value="CALCIUM-INDEPENDENT PHOSPHOLIPASE A2-GAMMA"/>
    <property type="match status" value="1"/>
</dbReference>
<dbReference type="SUPFAM" id="SSF52151">
    <property type="entry name" value="FabD/lysophospholipase-like"/>
    <property type="match status" value="1"/>
</dbReference>
<comment type="caution">
    <text evidence="11">The sequence shown here is derived from an EMBL/GenBank/DDBJ whole genome shotgun (WGS) entry which is preliminary data.</text>
</comment>
<evidence type="ECO:0000313" key="12">
    <source>
        <dbReference type="Proteomes" id="UP001590951"/>
    </source>
</evidence>
<evidence type="ECO:0000256" key="3">
    <source>
        <dbReference type="ARBA" id="ARBA00022801"/>
    </source>
</evidence>
<feature type="domain" description="PNPLA" evidence="10">
    <location>
        <begin position="481"/>
        <end position="692"/>
    </location>
</feature>
<feature type="short sequence motif" description="DGA/G" evidence="7">
    <location>
        <begin position="679"/>
        <end position="681"/>
    </location>
</feature>
<keyword evidence="6 7" id="KW-0443">Lipid metabolism</keyword>
<keyword evidence="5 7" id="KW-0442">Lipid degradation</keyword>
<evidence type="ECO:0000256" key="2">
    <source>
        <dbReference type="ARBA" id="ARBA00022771"/>
    </source>
</evidence>
<accession>A0ABR4AW49</accession>
<dbReference type="PROSITE" id="PS00518">
    <property type="entry name" value="ZF_RING_1"/>
    <property type="match status" value="1"/>
</dbReference>
<protein>
    <recommendedName>
        <fullName evidence="10">PNPLA domain-containing protein</fullName>
    </recommendedName>
</protein>
<keyword evidence="3 7" id="KW-0378">Hydrolase</keyword>
<evidence type="ECO:0000256" key="5">
    <source>
        <dbReference type="ARBA" id="ARBA00022963"/>
    </source>
</evidence>
<keyword evidence="4" id="KW-0862">Zinc</keyword>
<dbReference type="InterPro" id="IPR002641">
    <property type="entry name" value="PNPLA_dom"/>
</dbReference>
<dbReference type="EMBL" id="JBHFEH010000075">
    <property type="protein sequence ID" value="KAL2048961.1"/>
    <property type="molecule type" value="Genomic_DNA"/>
</dbReference>
<keyword evidence="2" id="KW-0863">Zinc-finger</keyword>
<dbReference type="Proteomes" id="UP001590951">
    <property type="component" value="Unassembled WGS sequence"/>
</dbReference>
<feature type="short sequence motif" description="GXSXG" evidence="7">
    <location>
        <begin position="519"/>
        <end position="523"/>
    </location>
</feature>
<reference evidence="11 12" key="1">
    <citation type="submission" date="2024-09" db="EMBL/GenBank/DDBJ databases">
        <title>Rethinking Asexuality: The Enigmatic Case of Functional Sexual Genes in Lepraria (Stereocaulaceae).</title>
        <authorList>
            <person name="Doellman M."/>
            <person name="Sun Y."/>
            <person name="Barcenas-Pena A."/>
            <person name="Lumbsch H.T."/>
            <person name="Grewe F."/>
        </authorList>
    </citation>
    <scope>NUCLEOTIDE SEQUENCE [LARGE SCALE GENOMIC DNA]</scope>
    <source>
        <strain evidence="11 12">Grewe 0041</strain>
    </source>
</reference>
<feature type="active site" description="Nucleophile" evidence="7">
    <location>
        <position position="521"/>
    </location>
</feature>
<proteinExistence type="predicted"/>
<keyword evidence="1" id="KW-0479">Metal-binding</keyword>
<name>A0ABR4AW49_9LECA</name>
<keyword evidence="8" id="KW-0175">Coiled coil</keyword>
<dbReference type="PANTHER" id="PTHR24185:SF1">
    <property type="entry name" value="CALCIUM-INDEPENDENT PHOSPHOLIPASE A2-GAMMA"/>
    <property type="match status" value="1"/>
</dbReference>
<feature type="active site" description="Proton acceptor" evidence="7">
    <location>
        <position position="679"/>
    </location>
</feature>
<evidence type="ECO:0000256" key="7">
    <source>
        <dbReference type="PROSITE-ProRule" id="PRU01161"/>
    </source>
</evidence>
<sequence>MTPCHHIGWFYLSGRDSFQVHYGNRTASVVNQMTDPDHQNPSLIFFIGKKFKDNALRELFPSNNIRRGGQDGVVNLRLDTPTFNCDTPLMFADANPLTPIPGRLDAPTCHEHTTTPLVTEPPITENVLVYLYARLVAVFSDVVCIFADDFGGLNGVASFLVGWINMGAPSTLPKQVRPRLVIVVREEEAAATHSVLETEDLRLRLQQQSDELREEVFASISLIHLAGDHVSPLARHRRLKEILVTEVESARKERIEQSVHFSATHFDAFFQQAIKHLTHSTEPFDFIASTRLHNPIDDEYQSHLSTFLELGTDCCMSFWSLTSYIASSILMDAYPPKMHKFDPRQVFQRLYKDHCFAAFKQTLPLFAEDLCTGIENHMELIFSTVDLGFETSARLHTNNLQSFHLQWTQLQSHRTCLYCLRRKPEHILTCGHAVCDICVLVFGKPVRGEEQTLEIEPCVLCLTKGKLVAKLKPATAGARILSVDGGGVRGVVPLEFLALLQGGLASELRVQDLFEQAFGTSSGGLIVLGLFLKHWDVAHCTQIFDVLIRDFFGIHMTKGSGLLTRLRNCFRCWLSDGCYDVNALEKALKDIFGAGRRLFDADLGGVSGQKVAVTATTLSDASTYVFSNYNGMARDRGCGYKHVRPDQVENEPFIWEAVTSAAPGLFKPADITSLGSFQDGGLGHNNPVDLALWECPKLWGSPTAPDVVLSLGTGKVDALNSPKAPHFRHIFNDGFIPRLFRSLMSRLDGERTWRDLLNGLDPVSRADYFRLNVPFSGDEPRLDEVECMDELRRSVHLQPDGSRDRITVAFALLVASFFFELAVPPTLEGGRYLCTGFVRCRNNSRAILKSLNKIHGSQYELRSDTESLGPIIPEDICTTCQTYCKSVQFHVHRLEDAITLSLKVNGLQSRKISGFPHNMLWFIQQQGLDTPFGTPDHGVPLLLKCRACQVFKPSHKGSTAERKRKLGNPSSSPKTARRRIRLGSQHCSDE</sequence>
<dbReference type="InterPro" id="IPR017907">
    <property type="entry name" value="Znf_RING_CS"/>
</dbReference>
<evidence type="ECO:0000256" key="9">
    <source>
        <dbReference type="SAM" id="MobiDB-lite"/>
    </source>
</evidence>
<dbReference type="Pfam" id="PF01734">
    <property type="entry name" value="Patatin"/>
    <property type="match status" value="1"/>
</dbReference>
<evidence type="ECO:0000256" key="6">
    <source>
        <dbReference type="ARBA" id="ARBA00023098"/>
    </source>
</evidence>
<dbReference type="PROSITE" id="PS51635">
    <property type="entry name" value="PNPLA"/>
    <property type="match status" value="1"/>
</dbReference>
<evidence type="ECO:0000313" key="11">
    <source>
        <dbReference type="EMBL" id="KAL2048961.1"/>
    </source>
</evidence>
<evidence type="ECO:0000256" key="4">
    <source>
        <dbReference type="ARBA" id="ARBA00022833"/>
    </source>
</evidence>
<dbReference type="CDD" id="cd07199">
    <property type="entry name" value="Pat17_PNPLA8_PNPLA9_like"/>
    <property type="match status" value="1"/>
</dbReference>
<feature type="coiled-coil region" evidence="8">
    <location>
        <begin position="195"/>
        <end position="253"/>
    </location>
</feature>